<name>A0A834KIV0_VESGE</name>
<dbReference type="AlphaFoldDB" id="A0A834KIV0"/>
<organism evidence="1 2">
    <name type="scientific">Vespula germanica</name>
    <name type="common">German yellow jacket</name>
    <name type="synonym">Paravespula germanica</name>
    <dbReference type="NCBI Taxonomy" id="30212"/>
    <lineage>
        <taxon>Eukaryota</taxon>
        <taxon>Metazoa</taxon>
        <taxon>Ecdysozoa</taxon>
        <taxon>Arthropoda</taxon>
        <taxon>Hexapoda</taxon>
        <taxon>Insecta</taxon>
        <taxon>Pterygota</taxon>
        <taxon>Neoptera</taxon>
        <taxon>Endopterygota</taxon>
        <taxon>Hymenoptera</taxon>
        <taxon>Apocrita</taxon>
        <taxon>Aculeata</taxon>
        <taxon>Vespoidea</taxon>
        <taxon>Vespidae</taxon>
        <taxon>Vespinae</taxon>
        <taxon>Vespula</taxon>
    </lineage>
</organism>
<dbReference type="Proteomes" id="UP000617340">
    <property type="component" value="Unassembled WGS sequence"/>
</dbReference>
<comment type="caution">
    <text evidence="1">The sequence shown here is derived from an EMBL/GenBank/DDBJ whole genome shotgun (WGS) entry which is preliminary data.</text>
</comment>
<protein>
    <submittedName>
        <fullName evidence="1">Uncharacterized protein</fullName>
    </submittedName>
</protein>
<sequence length="71" mass="8303">MPLLINLYMKTFHQIIHTCHELNIFSWTVSENWSLEDATAVPCIYLTYIVAIYMNRKMKKGDNVLVVSVKL</sequence>
<gene>
    <name evidence="1" type="ORF">HZH68_004968</name>
</gene>
<proteinExistence type="predicted"/>
<accession>A0A834KIV0</accession>
<dbReference type="Gene3D" id="3.90.180.10">
    <property type="entry name" value="Medium-chain alcohol dehydrogenases, catalytic domain"/>
    <property type="match status" value="1"/>
</dbReference>
<reference evidence="1" key="1">
    <citation type="journal article" date="2020" name="G3 (Bethesda)">
        <title>High-Quality Assemblies for Three Invasive Social Wasps from the &lt;i&gt;Vespula&lt;/i&gt; Genus.</title>
        <authorList>
            <person name="Harrop T.W.R."/>
            <person name="Guhlin J."/>
            <person name="McLaughlin G.M."/>
            <person name="Permina E."/>
            <person name="Stockwell P."/>
            <person name="Gilligan J."/>
            <person name="Le Lec M.F."/>
            <person name="Gruber M.A.M."/>
            <person name="Quinn O."/>
            <person name="Lovegrove M."/>
            <person name="Duncan E.J."/>
            <person name="Remnant E.J."/>
            <person name="Van Eeckhoven J."/>
            <person name="Graham B."/>
            <person name="Knapp R.A."/>
            <person name="Langford K.W."/>
            <person name="Kronenberg Z."/>
            <person name="Press M.O."/>
            <person name="Eacker S.M."/>
            <person name="Wilson-Rankin E.E."/>
            <person name="Purcell J."/>
            <person name="Lester P.J."/>
            <person name="Dearden P.K."/>
        </authorList>
    </citation>
    <scope>NUCLEOTIDE SEQUENCE</scope>
    <source>
        <strain evidence="1">Linc-1</strain>
    </source>
</reference>
<evidence type="ECO:0000313" key="1">
    <source>
        <dbReference type="EMBL" id="KAF7405599.1"/>
    </source>
</evidence>
<evidence type="ECO:0000313" key="2">
    <source>
        <dbReference type="Proteomes" id="UP000617340"/>
    </source>
</evidence>
<dbReference type="EMBL" id="JACSDZ010000004">
    <property type="protein sequence ID" value="KAF7405599.1"/>
    <property type="molecule type" value="Genomic_DNA"/>
</dbReference>
<keyword evidence="2" id="KW-1185">Reference proteome</keyword>